<feature type="compositionally biased region" description="Polar residues" evidence="1">
    <location>
        <begin position="136"/>
        <end position="150"/>
    </location>
</feature>
<proteinExistence type="predicted"/>
<keyword evidence="2" id="KW-0472">Membrane</keyword>
<gene>
    <name evidence="3" type="ORF">JQS30_04320</name>
</gene>
<feature type="compositionally biased region" description="Pro residues" evidence="1">
    <location>
        <begin position="50"/>
        <end position="67"/>
    </location>
</feature>
<keyword evidence="2" id="KW-1133">Transmembrane helix</keyword>
<accession>A0A895XS43</accession>
<sequence>MSNYDPWGHPYDGSRDAPRHPSQPPSTRPGNRSLPPGSDNMPRTGGHPRVSPPRQPSQPHMGPPRQPSQPSQPQMPHVGSPPHGAPFQQNPSPHPSVPEANLPTVEFETLTDPALVRLSAEDTGEFARPRFDEPPTASTLTQERPRTSPTVGHDGAWSVPSQARPDDLASDSRGEPSGSVTTIERPKTGQVPGKKAGQRGSLERPDGPASRKQLGPDWTANPIRIIGAAAVTLTVLAGSATGIIALGMWINP</sequence>
<evidence type="ECO:0000313" key="3">
    <source>
        <dbReference type="EMBL" id="QSB06149.1"/>
    </source>
</evidence>
<evidence type="ECO:0000313" key="4">
    <source>
        <dbReference type="Proteomes" id="UP000662939"/>
    </source>
</evidence>
<name>A0A895XS43_9ACTN</name>
<evidence type="ECO:0000256" key="2">
    <source>
        <dbReference type="SAM" id="Phobius"/>
    </source>
</evidence>
<dbReference type="RefSeq" id="WP_213172159.1">
    <property type="nucleotide sequence ID" value="NZ_CP070496.1"/>
</dbReference>
<dbReference type="AlphaFoldDB" id="A0A895XS43"/>
<keyword evidence="2" id="KW-0812">Transmembrane</keyword>
<dbReference type="EMBL" id="CP070496">
    <property type="protein sequence ID" value="QSB06149.1"/>
    <property type="molecule type" value="Genomic_DNA"/>
</dbReference>
<reference evidence="3" key="1">
    <citation type="submission" date="2021-02" db="EMBL/GenBank/DDBJ databases">
        <title>Natronoglycomyces albus gen. nov., sp. nov, a haloalkaliphilic actinobacterium from a soda solonchak soil.</title>
        <authorList>
            <person name="Sorokin D.Y."/>
            <person name="Khijniak T.V."/>
            <person name="Zakharycheva A.P."/>
            <person name="Boueva O.V."/>
            <person name="Ariskina E.V."/>
            <person name="Hahnke R.L."/>
            <person name="Bunk B."/>
            <person name="Sproer C."/>
            <person name="Schumann P."/>
            <person name="Evtushenko L.I."/>
            <person name="Kublanov I.V."/>
        </authorList>
    </citation>
    <scope>NUCLEOTIDE SEQUENCE</scope>
    <source>
        <strain evidence="3">DSM 106290</strain>
    </source>
</reference>
<dbReference type="KEGG" id="nav:JQS30_04320"/>
<dbReference type="Proteomes" id="UP000662939">
    <property type="component" value="Chromosome"/>
</dbReference>
<feature type="transmembrane region" description="Helical" evidence="2">
    <location>
        <begin position="225"/>
        <end position="250"/>
    </location>
</feature>
<protein>
    <submittedName>
        <fullName evidence="3">Uncharacterized protein</fullName>
    </submittedName>
</protein>
<feature type="region of interest" description="Disordered" evidence="1">
    <location>
        <begin position="1"/>
        <end position="217"/>
    </location>
</feature>
<organism evidence="3 4">
    <name type="scientific">Natronoglycomyces albus</name>
    <dbReference type="NCBI Taxonomy" id="2811108"/>
    <lineage>
        <taxon>Bacteria</taxon>
        <taxon>Bacillati</taxon>
        <taxon>Actinomycetota</taxon>
        <taxon>Actinomycetes</taxon>
        <taxon>Glycomycetales</taxon>
        <taxon>Glycomycetaceae</taxon>
        <taxon>Natronoglycomyces</taxon>
    </lineage>
</organism>
<keyword evidence="4" id="KW-1185">Reference proteome</keyword>
<evidence type="ECO:0000256" key="1">
    <source>
        <dbReference type="SAM" id="MobiDB-lite"/>
    </source>
</evidence>
<feature type="compositionally biased region" description="Basic and acidic residues" evidence="1">
    <location>
        <begin position="164"/>
        <end position="174"/>
    </location>
</feature>